<evidence type="ECO:0000313" key="5">
    <source>
        <dbReference type="EMBL" id="RYU79125.1"/>
    </source>
</evidence>
<dbReference type="InterPro" id="IPR013517">
    <property type="entry name" value="FG-GAP"/>
</dbReference>
<dbReference type="NCBIfam" id="TIGR04183">
    <property type="entry name" value="Por_Secre_tail"/>
    <property type="match status" value="1"/>
</dbReference>
<reference evidence="5 6" key="1">
    <citation type="submission" date="2019-02" db="EMBL/GenBank/DDBJ databases">
        <title>Bacterial novel species isolated from soil.</title>
        <authorList>
            <person name="Jung H.-Y."/>
        </authorList>
    </citation>
    <scope>NUCLEOTIDE SEQUENCE [LARGE SCALE GENOMIC DNA]</scope>
    <source>
        <strain evidence="5 6">1-3-3-3</strain>
    </source>
</reference>
<dbReference type="AlphaFoldDB" id="A0A4Q5LB95"/>
<feature type="domain" description="Secretion system C-terminal sorting" evidence="4">
    <location>
        <begin position="484"/>
        <end position="559"/>
    </location>
</feature>
<dbReference type="InterPro" id="IPR028994">
    <property type="entry name" value="Integrin_alpha_N"/>
</dbReference>
<keyword evidence="6" id="KW-1185">Reference proteome</keyword>
<proteinExistence type="predicted"/>
<dbReference type="PANTHER" id="PTHR46580:SF4">
    <property type="entry name" value="ATP_GTP-BINDING PROTEIN"/>
    <property type="match status" value="1"/>
</dbReference>
<feature type="chain" id="PRO_5020469201" evidence="2">
    <location>
        <begin position="25"/>
        <end position="560"/>
    </location>
</feature>
<sequence length="560" mass="56999">MPNSTSYSLSLALLGLLLPVAAGAQSATVLSTLPSRHANNAVRTAPVTITFSRAVPAAAAANIKLFGNQQRGQRAVAVSGGGTATISLQPAQPFSPGEKVSVTIPASVASPPRVFGFTAAAGPALATFGAPVTLGPPPGNQPAAVVAGDVDNDGDLDLVVGEFQGSQARICLNNGAGQFTAQPLTVSIAAFPRRMYLTDVTGDGNLDLLVTTANGSDATLALGTGQGTFSGRQNLSNNFFPEAATADFNADGIQDIVLASSNLLFLPGAPAGLGSGRPSPLTLTVRALAAADMDEDGDQDLLILTEDRLHVYLNDGTGQFSAGSSTAVNIFAQSLVVADFNNDGHMDAACSSALTANVSLVLGTGTGGLQPFRNVAALSRTYHVGTGDLDGDGDQDLLVTNDRGITQILLNDGQANFASANAVLIGFESFTMAAAADLNGDNALDVYTGHQTSNPSMPHGIDVFFNQLRPQSLRGGRSSLPLALYPNPAHDQVTLQLPPASGVVTVEVLNVLGQAVAAPTVGRPAADGTLSVALQNLAPGVYAVRVRAGDASTTQRLVVE</sequence>
<evidence type="ECO:0000256" key="1">
    <source>
        <dbReference type="ARBA" id="ARBA00022729"/>
    </source>
</evidence>
<dbReference type="InterPro" id="IPR032812">
    <property type="entry name" value="SbsA_Ig"/>
</dbReference>
<evidence type="ECO:0000256" key="2">
    <source>
        <dbReference type="SAM" id="SignalP"/>
    </source>
</evidence>
<dbReference type="Pfam" id="PF13517">
    <property type="entry name" value="FG-GAP_3"/>
    <property type="match status" value="3"/>
</dbReference>
<dbReference type="OrthoDB" id="868906at2"/>
<gene>
    <name evidence="5" type="ORF">EWM57_11360</name>
</gene>
<dbReference type="EMBL" id="SEWE01000021">
    <property type="protein sequence ID" value="RYU79125.1"/>
    <property type="molecule type" value="Genomic_DNA"/>
</dbReference>
<evidence type="ECO:0000259" key="3">
    <source>
        <dbReference type="Pfam" id="PF13205"/>
    </source>
</evidence>
<dbReference type="Proteomes" id="UP000294155">
    <property type="component" value="Unassembled WGS sequence"/>
</dbReference>
<dbReference type="PANTHER" id="PTHR46580">
    <property type="entry name" value="SENSOR KINASE-RELATED"/>
    <property type="match status" value="1"/>
</dbReference>
<feature type="domain" description="SbsA Ig-like" evidence="3">
    <location>
        <begin position="28"/>
        <end position="109"/>
    </location>
</feature>
<organism evidence="5 6">
    <name type="scientific">Hymenobacter persicinus</name>
    <dbReference type="NCBI Taxonomy" id="2025506"/>
    <lineage>
        <taxon>Bacteria</taxon>
        <taxon>Pseudomonadati</taxon>
        <taxon>Bacteroidota</taxon>
        <taxon>Cytophagia</taxon>
        <taxon>Cytophagales</taxon>
        <taxon>Hymenobacteraceae</taxon>
        <taxon>Hymenobacter</taxon>
    </lineage>
</organism>
<name>A0A4Q5LB95_9BACT</name>
<comment type="caution">
    <text evidence="5">The sequence shown here is derived from an EMBL/GenBank/DDBJ whole genome shotgun (WGS) entry which is preliminary data.</text>
</comment>
<accession>A0A4Q5LB95</accession>
<keyword evidence="1 2" id="KW-0732">Signal</keyword>
<dbReference type="RefSeq" id="WP_129921267.1">
    <property type="nucleotide sequence ID" value="NZ_SEWE01000021.1"/>
</dbReference>
<dbReference type="Pfam" id="PF18962">
    <property type="entry name" value="Por_Secre_tail"/>
    <property type="match status" value="1"/>
</dbReference>
<evidence type="ECO:0000313" key="6">
    <source>
        <dbReference type="Proteomes" id="UP000294155"/>
    </source>
</evidence>
<protein>
    <submittedName>
        <fullName evidence="5">T9SS type A sorting domain-containing protein</fullName>
    </submittedName>
</protein>
<feature type="signal peptide" evidence="2">
    <location>
        <begin position="1"/>
        <end position="24"/>
    </location>
</feature>
<dbReference type="SUPFAM" id="SSF69318">
    <property type="entry name" value="Integrin alpha N-terminal domain"/>
    <property type="match status" value="1"/>
</dbReference>
<dbReference type="Pfam" id="PF13205">
    <property type="entry name" value="Big_5"/>
    <property type="match status" value="1"/>
</dbReference>
<evidence type="ECO:0000259" key="4">
    <source>
        <dbReference type="Pfam" id="PF18962"/>
    </source>
</evidence>
<dbReference type="Gene3D" id="2.130.10.130">
    <property type="entry name" value="Integrin alpha, N-terminal"/>
    <property type="match status" value="3"/>
</dbReference>
<dbReference type="InterPro" id="IPR026444">
    <property type="entry name" value="Secre_tail"/>
</dbReference>